<dbReference type="Gene3D" id="3.30.1330.60">
    <property type="entry name" value="OmpA-like domain"/>
    <property type="match status" value="1"/>
</dbReference>
<dbReference type="InterPro" id="IPR006665">
    <property type="entry name" value="OmpA-like"/>
</dbReference>
<evidence type="ECO:0000256" key="1">
    <source>
        <dbReference type="ARBA" id="ARBA00004442"/>
    </source>
</evidence>
<keyword evidence="7" id="KW-0449">Lipoprotein</keyword>
<feature type="compositionally biased region" description="Polar residues" evidence="4">
    <location>
        <begin position="644"/>
        <end position="658"/>
    </location>
</feature>
<name>A0A0P1IRE9_9RHOB</name>
<evidence type="ECO:0000313" key="7">
    <source>
        <dbReference type="EMBL" id="CUK26057.1"/>
    </source>
</evidence>
<dbReference type="RefSeq" id="WP_058315004.1">
    <property type="nucleotide sequence ID" value="NZ_CYTO01000020.1"/>
</dbReference>
<evidence type="ECO:0000256" key="5">
    <source>
        <dbReference type="SAM" id="SignalP"/>
    </source>
</evidence>
<evidence type="ECO:0000313" key="8">
    <source>
        <dbReference type="Proteomes" id="UP000051184"/>
    </source>
</evidence>
<dbReference type="OrthoDB" id="5525824at2"/>
<dbReference type="Proteomes" id="UP000051184">
    <property type="component" value="Unassembled WGS sequence"/>
</dbReference>
<protein>
    <submittedName>
        <fullName evidence="7">Inner membrane lipoprotein YiaD</fullName>
    </submittedName>
</protein>
<evidence type="ECO:0000256" key="4">
    <source>
        <dbReference type="SAM" id="MobiDB-lite"/>
    </source>
</evidence>
<feature type="domain" description="OmpA-like" evidence="6">
    <location>
        <begin position="487"/>
        <end position="604"/>
    </location>
</feature>
<reference evidence="8" key="1">
    <citation type="submission" date="2015-09" db="EMBL/GenBank/DDBJ databases">
        <authorList>
            <person name="Rodrigo-Torres Lidia"/>
            <person name="Arahal R.David."/>
        </authorList>
    </citation>
    <scope>NUCLEOTIDE SEQUENCE [LARGE SCALE GENOMIC DNA]</scope>
    <source>
        <strain evidence="8">CECT 5114</strain>
    </source>
</reference>
<keyword evidence="8" id="KW-1185">Reference proteome</keyword>
<dbReference type="SUPFAM" id="SSF103088">
    <property type="entry name" value="OmpA-like"/>
    <property type="match status" value="1"/>
</dbReference>
<dbReference type="PANTHER" id="PTHR30329">
    <property type="entry name" value="STATOR ELEMENT OF FLAGELLAR MOTOR COMPLEX"/>
    <property type="match status" value="1"/>
</dbReference>
<dbReference type="AlphaFoldDB" id="A0A0P1IRE9"/>
<dbReference type="GO" id="GO:0009279">
    <property type="term" value="C:cell outer membrane"/>
    <property type="evidence" value="ECO:0007669"/>
    <property type="project" value="UniProtKB-SubCell"/>
</dbReference>
<dbReference type="Gene3D" id="3.40.1520.20">
    <property type="match status" value="2"/>
</dbReference>
<gene>
    <name evidence="7" type="primary">yiaD_2</name>
    <name evidence="7" type="ORF">TA5114_01864</name>
</gene>
<dbReference type="CDD" id="cd07185">
    <property type="entry name" value="OmpA_C-like"/>
    <property type="match status" value="1"/>
</dbReference>
<dbReference type="PROSITE" id="PS51123">
    <property type="entry name" value="OMPA_2"/>
    <property type="match status" value="1"/>
</dbReference>
<accession>A0A0P1IRE9</accession>
<dbReference type="InterPro" id="IPR036737">
    <property type="entry name" value="OmpA-like_sf"/>
</dbReference>
<evidence type="ECO:0000259" key="6">
    <source>
        <dbReference type="PROSITE" id="PS51123"/>
    </source>
</evidence>
<proteinExistence type="predicted"/>
<keyword evidence="2 3" id="KW-0472">Membrane</keyword>
<sequence length="658" mass="69833">MRLPLNLTVATTFGLAGIVSLAAASLTATVIEDSTQASVQAALDKGGLEWAETYAEGLEVFLTGTAPNEAERFRAMSTAGGIVDAARVIDNMNVAAIAALEAPKFSVEILRNDAGISVIGLIPQAQDRDALMSRLEKAADKNESIADLLETADYAVPQRWSKSLRFAVDALRDLPRSKISVDADAVRITAMADSIEEKLKLERDFAKDTPKGVDLILDISAPRPVITPFTLRAIFADGSLRFDACSADTEDTRAEILAAADLIGLPDGQDCRIGLGVPSPQWSKASVASLEALSELGGGTVTLTDADISLVAMAGTDPAVFDRVVAKTEKNLPELFALHATLPQIDENGEAEKTEFIATLSPEGLMQMRGKLGSALSQTTIDSYAQARFGNDNVYDALRLSDQVPANWPSRVMAGLDALSKLSNGAVTVTSDFVEVSGLTGSTNASAEISQVLAKRLGEGQQFAIDVAYVEALDPLALIPTPEECIAKLQAVQTKAKITFEPGSGTLDASAEPIIDAIAVILEDCGELPLEIQGHTDSQGRESMNLALSQNRAQSVLAALRDRRILTGTFAALGYGEAKPIGDNETEEGREANRRIEFVLIEPVADTPAPNEETNVSEDTSEPTEESQAPLENNADPVEEDTNGENTEAQETVPDVQN</sequence>
<feature type="compositionally biased region" description="Acidic residues" evidence="4">
    <location>
        <begin position="615"/>
        <end position="625"/>
    </location>
</feature>
<dbReference type="PANTHER" id="PTHR30329:SF20">
    <property type="entry name" value="EXPORTED PROTEIN"/>
    <property type="match status" value="1"/>
</dbReference>
<dbReference type="Pfam" id="PF00691">
    <property type="entry name" value="OmpA"/>
    <property type="match status" value="1"/>
</dbReference>
<dbReference type="PRINTS" id="PR01021">
    <property type="entry name" value="OMPADOMAIN"/>
</dbReference>
<dbReference type="STRING" id="1715691.TA5113_02162"/>
<evidence type="ECO:0000256" key="2">
    <source>
        <dbReference type="ARBA" id="ARBA00023136"/>
    </source>
</evidence>
<feature type="signal peptide" evidence="5">
    <location>
        <begin position="1"/>
        <end position="22"/>
    </location>
</feature>
<dbReference type="InterPro" id="IPR006664">
    <property type="entry name" value="OMP_bac"/>
</dbReference>
<organism evidence="7 8">
    <name type="scientific">Cognatishimia activa</name>
    <dbReference type="NCBI Taxonomy" id="1715691"/>
    <lineage>
        <taxon>Bacteria</taxon>
        <taxon>Pseudomonadati</taxon>
        <taxon>Pseudomonadota</taxon>
        <taxon>Alphaproteobacteria</taxon>
        <taxon>Rhodobacterales</taxon>
        <taxon>Paracoccaceae</taxon>
        <taxon>Cognatishimia</taxon>
    </lineage>
</organism>
<dbReference type="InterPro" id="IPR050330">
    <property type="entry name" value="Bact_OuterMem_StrucFunc"/>
</dbReference>
<feature type="chain" id="PRO_5006065535" evidence="5">
    <location>
        <begin position="23"/>
        <end position="658"/>
    </location>
</feature>
<evidence type="ECO:0000256" key="3">
    <source>
        <dbReference type="PROSITE-ProRule" id="PRU00473"/>
    </source>
</evidence>
<keyword evidence="5" id="KW-0732">Signal</keyword>
<comment type="subcellular location">
    <subcellularLocation>
        <location evidence="1">Cell outer membrane</location>
    </subcellularLocation>
</comment>
<feature type="region of interest" description="Disordered" evidence="4">
    <location>
        <begin position="601"/>
        <end position="658"/>
    </location>
</feature>
<dbReference type="EMBL" id="CYUE01000020">
    <property type="protein sequence ID" value="CUK26057.1"/>
    <property type="molecule type" value="Genomic_DNA"/>
</dbReference>